<dbReference type="GeneID" id="93259162"/>
<evidence type="ECO:0000313" key="4">
    <source>
        <dbReference type="Proteomes" id="UP000032024"/>
    </source>
</evidence>
<keyword evidence="1" id="KW-1133">Transmembrane helix</keyword>
<dbReference type="AlphaFoldDB" id="A0A0C5C9T6"/>
<feature type="transmembrane region" description="Helical" evidence="1">
    <location>
        <begin position="29"/>
        <end position="46"/>
    </location>
</feature>
<accession>A0A0C5C9T6</accession>
<dbReference type="PATRIC" id="fig|1398.18.peg.1386"/>
<dbReference type="EMBL" id="LRPN01000048">
    <property type="protein sequence ID" value="KWZ82792.1"/>
    <property type="molecule type" value="Genomic_DNA"/>
</dbReference>
<reference evidence="3" key="3">
    <citation type="submission" date="2016-01" db="EMBL/GenBank/DDBJ databases">
        <authorList>
            <person name="Oliw E.H."/>
        </authorList>
    </citation>
    <scope>NUCLEOTIDE SEQUENCE [LARGE SCALE GENOMIC DNA]</scope>
    <source>
        <strain evidence="3">GED7749B</strain>
    </source>
</reference>
<keyword evidence="4" id="KW-1185">Reference proteome</keyword>
<reference evidence="4" key="2">
    <citation type="submission" date="2015-01" db="EMBL/GenBank/DDBJ databases">
        <title>Comparative genome analysis of Bacillus coagulans HM-08, Clostridium butyricum HM-68, Bacillus subtilis HM-66 and Bacillus paralicheniformis BL-09.</title>
        <authorList>
            <person name="Zhang H."/>
        </authorList>
    </citation>
    <scope>NUCLEOTIDE SEQUENCE [LARGE SCALE GENOMIC DNA]</scope>
    <source>
        <strain evidence="4">HM-08</strain>
    </source>
</reference>
<reference evidence="5" key="4">
    <citation type="submission" date="2016-01" db="EMBL/GenBank/DDBJ databases">
        <authorList>
            <person name="Mitreva M."/>
            <person name="Pepin K.H."/>
            <person name="Mihindukulasuriya K.A."/>
            <person name="Fulton R."/>
            <person name="Fronick C."/>
            <person name="O'Laughlin M."/>
            <person name="Miner T."/>
            <person name="Herter B."/>
            <person name="Rosa B.A."/>
            <person name="Cordes M."/>
            <person name="Tomlinson C."/>
            <person name="Wollam A."/>
            <person name="Palsikar V.B."/>
            <person name="Mardis E.R."/>
            <person name="Wilson R.K."/>
        </authorList>
    </citation>
    <scope>NUCLEOTIDE SEQUENCE [LARGE SCALE GENOMIC DNA]</scope>
    <source>
        <strain evidence="5">GED7749B</strain>
    </source>
</reference>
<keyword evidence="1" id="KW-0812">Transmembrane</keyword>
<feature type="transmembrane region" description="Helical" evidence="1">
    <location>
        <begin position="125"/>
        <end position="147"/>
    </location>
</feature>
<keyword evidence="1" id="KW-0472">Membrane</keyword>
<evidence type="ECO:0000256" key="1">
    <source>
        <dbReference type="SAM" id="Phobius"/>
    </source>
</evidence>
<dbReference type="Proteomes" id="UP000070376">
    <property type="component" value="Unassembled WGS sequence"/>
</dbReference>
<feature type="transmembrane region" description="Helical" evidence="1">
    <location>
        <begin position="91"/>
        <end position="113"/>
    </location>
</feature>
<evidence type="ECO:0000313" key="5">
    <source>
        <dbReference type="Proteomes" id="UP000070376"/>
    </source>
</evidence>
<dbReference type="EMBL" id="CP010525">
    <property type="protein sequence ID" value="AJO22160.1"/>
    <property type="molecule type" value="Genomic_DNA"/>
</dbReference>
<reference evidence="2" key="1">
    <citation type="submission" date="2015-01" db="EMBL/GenBank/DDBJ databases">
        <title>Comparative genome analysis of Bacillus coagulans HM-08, Clostridium butyricum HM-68, Bacillus subtilis HM-66 and Bacillus licheniformis BL-09.</title>
        <authorList>
            <person name="Zhang H."/>
        </authorList>
    </citation>
    <scope>NUCLEOTIDE SEQUENCE [LARGE SCALE GENOMIC DNA]</scope>
    <source>
        <strain evidence="2">HM-08</strain>
    </source>
</reference>
<feature type="transmembrane region" description="Helical" evidence="1">
    <location>
        <begin position="67"/>
        <end position="85"/>
    </location>
</feature>
<evidence type="ECO:0000313" key="2">
    <source>
        <dbReference type="EMBL" id="AJO22160.1"/>
    </source>
</evidence>
<dbReference type="STRING" id="1398.AB434_3897"/>
<dbReference type="RefSeq" id="WP_017550249.1">
    <property type="nucleotide sequence ID" value="NZ_CP010525.1"/>
</dbReference>
<organism evidence="3 5">
    <name type="scientific">Heyndrickxia coagulans</name>
    <name type="common">Weizmannia coagulans</name>
    <dbReference type="NCBI Taxonomy" id="1398"/>
    <lineage>
        <taxon>Bacteria</taxon>
        <taxon>Bacillati</taxon>
        <taxon>Bacillota</taxon>
        <taxon>Bacilli</taxon>
        <taxon>Bacillales</taxon>
        <taxon>Bacillaceae</taxon>
        <taxon>Heyndrickxia</taxon>
    </lineage>
</organism>
<proteinExistence type="predicted"/>
<sequence length="161" mass="19254">MVLLFSLLAGAGLAYLSRALFEAEKMKSLLLYLWLYYWTINFLRILEMNLHFVHDHHTPIFYISRQLVLFEVPLLFLLYLHVFHLSRTSGWKTLAAVCFFLVFTGYVAILHFLQILYTYGWSWRYVLAFFFTDLAVLHVGDALYRWLDRKKEVHRHASEKI</sequence>
<name>A0A0C5C9T6_HEYCO</name>
<evidence type="ECO:0000313" key="3">
    <source>
        <dbReference type="EMBL" id="KWZ82792.1"/>
    </source>
</evidence>
<dbReference type="Proteomes" id="UP000032024">
    <property type="component" value="Chromosome"/>
</dbReference>
<gene>
    <name evidence="3" type="ORF">HMPREF3213_01552</name>
    <name evidence="2" type="ORF">SB48_HM08orf02148</name>
</gene>
<protein>
    <submittedName>
        <fullName evidence="3">Uncharacterized protein</fullName>
    </submittedName>
</protein>